<dbReference type="Pfam" id="PF00155">
    <property type="entry name" value="Aminotran_1_2"/>
    <property type="match status" value="1"/>
</dbReference>
<comment type="pathway">
    <text evidence="2 12">Amino-acid biosynthesis; L-histidine biosynthesis; L-histidine from 5-phospho-alpha-D-ribose 1-diphosphate: step 7/9.</text>
</comment>
<evidence type="ECO:0000313" key="14">
    <source>
        <dbReference type="EMBL" id="RCH56151.1"/>
    </source>
</evidence>
<comment type="pathway">
    <text evidence="3">Lipid metabolism.</text>
</comment>
<dbReference type="EC" id="2.6.1.9" evidence="12"/>
<evidence type="ECO:0000256" key="9">
    <source>
        <dbReference type="ARBA" id="ARBA00022898"/>
    </source>
</evidence>
<dbReference type="CDD" id="cd00609">
    <property type="entry name" value="AAT_like"/>
    <property type="match status" value="1"/>
</dbReference>
<evidence type="ECO:0000256" key="7">
    <source>
        <dbReference type="ARBA" id="ARBA00022605"/>
    </source>
</evidence>
<dbReference type="UniPathway" id="UPA00031">
    <property type="reaction ID" value="UER00012"/>
</dbReference>
<keyword evidence="8 12" id="KW-0808">Transferase</keyword>
<keyword evidence="9 12" id="KW-0663">Pyridoxal phosphate</keyword>
<comment type="caution">
    <text evidence="14">The sequence shown here is derived from an EMBL/GenBank/DDBJ whole genome shotgun (WGS) entry which is preliminary data.</text>
</comment>
<dbReference type="RefSeq" id="WP_114004188.1">
    <property type="nucleotide sequence ID" value="NZ_QGDC01000002.1"/>
</dbReference>
<protein>
    <recommendedName>
        <fullName evidence="12">Histidinol-phosphate aminotransferase</fullName>
        <ecNumber evidence="12">2.6.1.9</ecNumber>
    </recommendedName>
    <alternativeName>
        <fullName evidence="12">Imidazole acetol-phosphate transaminase</fullName>
    </alternativeName>
</protein>
<feature type="modified residue" description="N6-(pyridoxal phosphate)lysine" evidence="12">
    <location>
        <position position="209"/>
    </location>
</feature>
<dbReference type="GO" id="GO:0030170">
    <property type="term" value="F:pyridoxal phosphate binding"/>
    <property type="evidence" value="ECO:0007669"/>
    <property type="project" value="InterPro"/>
</dbReference>
<evidence type="ECO:0000256" key="1">
    <source>
        <dbReference type="ARBA" id="ARBA00001933"/>
    </source>
</evidence>
<evidence type="ECO:0000256" key="3">
    <source>
        <dbReference type="ARBA" id="ARBA00005189"/>
    </source>
</evidence>
<dbReference type="InterPro" id="IPR001917">
    <property type="entry name" value="Aminotrans_II_pyridoxalP_BS"/>
</dbReference>
<keyword evidence="15" id="KW-1185">Reference proteome</keyword>
<dbReference type="InterPro" id="IPR015424">
    <property type="entry name" value="PyrdxlP-dep_Trfase"/>
</dbReference>
<dbReference type="GO" id="GO:0004400">
    <property type="term" value="F:histidinol-phosphate transaminase activity"/>
    <property type="evidence" value="ECO:0007669"/>
    <property type="project" value="UniProtKB-UniRule"/>
</dbReference>
<gene>
    <name evidence="12 14" type="primary">hisC</name>
    <name evidence="14" type="ORF">DJ568_05250</name>
</gene>
<evidence type="ECO:0000256" key="5">
    <source>
        <dbReference type="ARBA" id="ARBA00011738"/>
    </source>
</evidence>
<dbReference type="Proteomes" id="UP000253209">
    <property type="component" value="Unassembled WGS sequence"/>
</dbReference>
<dbReference type="EMBL" id="QGDC01000002">
    <property type="protein sequence ID" value="RCH56151.1"/>
    <property type="molecule type" value="Genomic_DNA"/>
</dbReference>
<evidence type="ECO:0000256" key="11">
    <source>
        <dbReference type="ARBA" id="ARBA00047481"/>
    </source>
</evidence>
<dbReference type="InterPro" id="IPR015421">
    <property type="entry name" value="PyrdxlP-dep_Trfase_major"/>
</dbReference>
<comment type="similarity">
    <text evidence="4 12">Belongs to the class-II pyridoxal-phosphate-dependent aminotransferase family. Histidinol-phosphate aminotransferase subfamily.</text>
</comment>
<evidence type="ECO:0000256" key="4">
    <source>
        <dbReference type="ARBA" id="ARBA00007970"/>
    </source>
</evidence>
<reference evidence="14 15" key="1">
    <citation type="submission" date="2018-05" db="EMBL/GenBank/DDBJ databases">
        <title>Mucilaginibacter hurinus sp. nov., isolated from briquette warehouse soil.</title>
        <authorList>
            <person name="Choi L."/>
        </authorList>
    </citation>
    <scope>NUCLEOTIDE SEQUENCE [LARGE SCALE GENOMIC DNA]</scope>
    <source>
        <strain evidence="14 15">ZR32</strain>
    </source>
</reference>
<dbReference type="GO" id="GO:0000105">
    <property type="term" value="P:L-histidine biosynthetic process"/>
    <property type="evidence" value="ECO:0007669"/>
    <property type="project" value="UniProtKB-UniRule"/>
</dbReference>
<sequence length="348" mass="39373">MFDINNIIRNNIKNLVPYSSARDEFKGEASVFLDANENSFGSPLDTAYNRYPDPLQYKVKKRLSEIKGVPPRNIFLGNGSDEAIDILFRSFCNPGVDNVILVPPTYGMYEVSANINDIETRKVLLTEDYQLNLEAIAAAIDEHTKLIFICSPNNPTGNSMHREDVETLLANFSGLVIVDEAYINYSRQKSFIQELTEYANLVVLQTLSKAWGLAALRVGMAFASEEIIEVMNKVKPPYNVNEASQQLALQALNNVDTVNNWIRETLSERDKLVLQLKEFDFVVDIYPSDANFILVKTTGARDIYNFLVQHGIIVRDRSKVELCEGSLRITIGTPPENEQLINHLRNYK</sequence>
<keyword evidence="6 12" id="KW-0032">Aminotransferase</keyword>
<feature type="domain" description="Aminotransferase class I/classII large" evidence="13">
    <location>
        <begin position="47"/>
        <end position="344"/>
    </location>
</feature>
<comment type="cofactor">
    <cofactor evidence="1 12">
        <name>pyridoxal 5'-phosphate</name>
        <dbReference type="ChEBI" id="CHEBI:597326"/>
    </cofactor>
</comment>
<dbReference type="PROSITE" id="PS00599">
    <property type="entry name" value="AA_TRANSFER_CLASS_2"/>
    <property type="match status" value="1"/>
</dbReference>
<proteinExistence type="inferred from homology"/>
<evidence type="ECO:0000259" key="13">
    <source>
        <dbReference type="Pfam" id="PF00155"/>
    </source>
</evidence>
<dbReference type="AlphaFoldDB" id="A0A367GTL3"/>
<dbReference type="PANTHER" id="PTHR42885:SF2">
    <property type="entry name" value="HISTIDINOL-PHOSPHATE AMINOTRANSFERASE"/>
    <property type="match status" value="1"/>
</dbReference>
<accession>A0A367GTL3</accession>
<evidence type="ECO:0000256" key="8">
    <source>
        <dbReference type="ARBA" id="ARBA00022679"/>
    </source>
</evidence>
<keyword evidence="10 12" id="KW-0368">Histidine biosynthesis</keyword>
<dbReference type="NCBIfam" id="TIGR01141">
    <property type="entry name" value="hisC"/>
    <property type="match status" value="1"/>
</dbReference>
<dbReference type="Gene3D" id="3.90.1150.10">
    <property type="entry name" value="Aspartate Aminotransferase, domain 1"/>
    <property type="match status" value="1"/>
</dbReference>
<dbReference type="InterPro" id="IPR015422">
    <property type="entry name" value="PyrdxlP-dep_Trfase_small"/>
</dbReference>
<dbReference type="InterPro" id="IPR004839">
    <property type="entry name" value="Aminotransferase_I/II_large"/>
</dbReference>
<comment type="subunit">
    <text evidence="5 12">Homodimer.</text>
</comment>
<organism evidence="14 15">
    <name type="scientific">Mucilaginibacter hurinus</name>
    <dbReference type="NCBI Taxonomy" id="2201324"/>
    <lineage>
        <taxon>Bacteria</taxon>
        <taxon>Pseudomonadati</taxon>
        <taxon>Bacteroidota</taxon>
        <taxon>Sphingobacteriia</taxon>
        <taxon>Sphingobacteriales</taxon>
        <taxon>Sphingobacteriaceae</taxon>
        <taxon>Mucilaginibacter</taxon>
    </lineage>
</organism>
<comment type="catalytic activity">
    <reaction evidence="11 12">
        <text>L-histidinol phosphate + 2-oxoglutarate = 3-(imidazol-4-yl)-2-oxopropyl phosphate + L-glutamate</text>
        <dbReference type="Rhea" id="RHEA:23744"/>
        <dbReference type="ChEBI" id="CHEBI:16810"/>
        <dbReference type="ChEBI" id="CHEBI:29985"/>
        <dbReference type="ChEBI" id="CHEBI:57766"/>
        <dbReference type="ChEBI" id="CHEBI:57980"/>
        <dbReference type="EC" id="2.6.1.9"/>
    </reaction>
</comment>
<evidence type="ECO:0000313" key="15">
    <source>
        <dbReference type="Proteomes" id="UP000253209"/>
    </source>
</evidence>
<dbReference type="InterPro" id="IPR005861">
    <property type="entry name" value="HisP_aminotrans"/>
</dbReference>
<evidence type="ECO:0000256" key="12">
    <source>
        <dbReference type="HAMAP-Rule" id="MF_01023"/>
    </source>
</evidence>
<name>A0A367GTL3_9SPHI</name>
<evidence type="ECO:0000256" key="6">
    <source>
        <dbReference type="ARBA" id="ARBA00022576"/>
    </source>
</evidence>
<dbReference type="OrthoDB" id="9813612at2"/>
<dbReference type="SUPFAM" id="SSF53383">
    <property type="entry name" value="PLP-dependent transferases"/>
    <property type="match status" value="1"/>
</dbReference>
<dbReference type="HAMAP" id="MF_01023">
    <property type="entry name" value="HisC_aminotrans_2"/>
    <property type="match status" value="1"/>
</dbReference>
<dbReference type="PANTHER" id="PTHR42885">
    <property type="entry name" value="HISTIDINOL-PHOSPHATE AMINOTRANSFERASE-RELATED"/>
    <property type="match status" value="1"/>
</dbReference>
<evidence type="ECO:0000256" key="10">
    <source>
        <dbReference type="ARBA" id="ARBA00023102"/>
    </source>
</evidence>
<keyword evidence="7 12" id="KW-0028">Amino-acid biosynthesis</keyword>
<evidence type="ECO:0000256" key="2">
    <source>
        <dbReference type="ARBA" id="ARBA00005011"/>
    </source>
</evidence>
<dbReference type="Gene3D" id="3.40.640.10">
    <property type="entry name" value="Type I PLP-dependent aspartate aminotransferase-like (Major domain)"/>
    <property type="match status" value="1"/>
</dbReference>